<evidence type="ECO:0000256" key="2">
    <source>
        <dbReference type="SAM" id="SignalP"/>
    </source>
</evidence>
<keyword evidence="2" id="KW-0732">Signal</keyword>
<dbReference type="Gene3D" id="2.120.10.30">
    <property type="entry name" value="TolB, C-terminal domain"/>
    <property type="match status" value="1"/>
</dbReference>
<feature type="domain" description="Pyrroloquinoline quinone-dependent pyranose dehydrogenase beta-propeller" evidence="3">
    <location>
        <begin position="114"/>
        <end position="381"/>
    </location>
</feature>
<accession>A0A8H4QE24</accession>
<dbReference type="OrthoDB" id="507128at2759"/>
<dbReference type="SUPFAM" id="SSF50952">
    <property type="entry name" value="Soluble quinoprotein glucose dehydrogenase"/>
    <property type="match status" value="1"/>
</dbReference>
<evidence type="ECO:0000313" key="4">
    <source>
        <dbReference type="EMBL" id="KAF4595796.1"/>
    </source>
</evidence>
<dbReference type="InterPro" id="IPR054539">
    <property type="entry name" value="Beta-prop_PDH"/>
</dbReference>
<keyword evidence="5" id="KW-1185">Reference proteome</keyword>
<feature type="region of interest" description="Disordered" evidence="1">
    <location>
        <begin position="199"/>
        <end position="223"/>
    </location>
</feature>
<reference evidence="4 5" key="1">
    <citation type="journal article" date="2020" name="G3 (Bethesda)">
        <title>Genetic Underpinnings of Host Manipulation by Ophiocordyceps as Revealed by Comparative Transcriptomics.</title>
        <authorList>
            <person name="Will I."/>
            <person name="Das B."/>
            <person name="Trinh T."/>
            <person name="Brachmann A."/>
            <person name="Ohm R.A."/>
            <person name="de Bekker C."/>
        </authorList>
    </citation>
    <scope>NUCLEOTIDE SEQUENCE [LARGE SCALE GENOMIC DNA]</scope>
    <source>
        <strain evidence="4 5">EC05</strain>
    </source>
</reference>
<feature type="domain" description="Pyrroloquinoline quinone-dependent pyranose dehydrogenase beta-propeller" evidence="3">
    <location>
        <begin position="47"/>
        <end position="108"/>
    </location>
</feature>
<organism evidence="4 5">
    <name type="scientific">Ophiocordyceps camponoti-floridani</name>
    <dbReference type="NCBI Taxonomy" id="2030778"/>
    <lineage>
        <taxon>Eukaryota</taxon>
        <taxon>Fungi</taxon>
        <taxon>Dikarya</taxon>
        <taxon>Ascomycota</taxon>
        <taxon>Pezizomycotina</taxon>
        <taxon>Sordariomycetes</taxon>
        <taxon>Hypocreomycetidae</taxon>
        <taxon>Hypocreales</taxon>
        <taxon>Ophiocordycipitaceae</taxon>
        <taxon>Ophiocordyceps</taxon>
    </lineage>
</organism>
<evidence type="ECO:0000313" key="5">
    <source>
        <dbReference type="Proteomes" id="UP000562929"/>
    </source>
</evidence>
<name>A0A8H4QE24_9HYPO</name>
<comment type="caution">
    <text evidence="4">The sequence shown here is derived from an EMBL/GenBank/DDBJ whole genome shotgun (WGS) entry which is preliminary data.</text>
</comment>
<dbReference type="InterPro" id="IPR011041">
    <property type="entry name" value="Quinoprot_gluc/sorb_DH_b-prop"/>
</dbReference>
<dbReference type="Proteomes" id="UP000562929">
    <property type="component" value="Unassembled WGS sequence"/>
</dbReference>
<dbReference type="Pfam" id="PF22807">
    <property type="entry name" value="TrAA12"/>
    <property type="match status" value="2"/>
</dbReference>
<gene>
    <name evidence="4" type="ORF">GQ602_001409</name>
</gene>
<dbReference type="InterPro" id="IPR011042">
    <property type="entry name" value="6-blade_b-propeller_TolB-like"/>
</dbReference>
<sequence length="415" mass="44120">MTRSLHRALLALLTLLTLASPSTAKCCNAPEASGACPGKLQPEYSAPVAAAGWNYRLVARRLQRPRSLLFDSAGRLLVLDAGVGVLAMEVSEGSGETSACVVVSRPRLVVMGGEARPNTLIISRGLTDSSPSTYTDALTPQSGRAQIRAFNIDGPQPRPQDFVADGTLLAWGVRNSVGLAEDPVHSGLWSVENSADGVRRSGRDAHADNPADELNFHGRVDPGGRWERQGRNYGFPTCYAVWNAAVLPDAGRLKRGDQFAADEKGDERCRRDSLPPRVVLAAHSSPLDLVFDGSGTRAFVSFHGSWDRDNPVGYRIATIPFTPRGEPSPTNDNPDAATDVLSAPDLSECPDRCFRPVGLALDRRGRLWFSSDSSGEIFVLHGDEAGEESRAASRSGSGSAASLLVVGVVAAVLVA</sequence>
<dbReference type="AlphaFoldDB" id="A0A8H4QE24"/>
<evidence type="ECO:0000256" key="1">
    <source>
        <dbReference type="SAM" id="MobiDB-lite"/>
    </source>
</evidence>
<feature type="chain" id="PRO_5034678138" evidence="2">
    <location>
        <begin position="25"/>
        <end position="415"/>
    </location>
</feature>
<proteinExistence type="predicted"/>
<evidence type="ECO:0000259" key="3">
    <source>
        <dbReference type="Pfam" id="PF22807"/>
    </source>
</evidence>
<protein>
    <submittedName>
        <fullName evidence="4">Glucose/sorbosone dehydrogenase</fullName>
    </submittedName>
</protein>
<dbReference type="EMBL" id="JAACLJ010000001">
    <property type="protein sequence ID" value="KAF4595796.1"/>
    <property type="molecule type" value="Genomic_DNA"/>
</dbReference>
<feature type="signal peptide" evidence="2">
    <location>
        <begin position="1"/>
        <end position="24"/>
    </location>
</feature>